<evidence type="ECO:0000256" key="1">
    <source>
        <dbReference type="ARBA" id="ARBA00011982"/>
    </source>
</evidence>
<dbReference type="GO" id="GO:0007165">
    <property type="term" value="P:signal transduction"/>
    <property type="evidence" value="ECO:0007669"/>
    <property type="project" value="InterPro"/>
</dbReference>
<dbReference type="GeneID" id="113857923"/>
<dbReference type="GO" id="GO:0043531">
    <property type="term" value="F:ADP binding"/>
    <property type="evidence" value="ECO:0007669"/>
    <property type="project" value="InterPro"/>
</dbReference>
<organism evidence="8 9">
    <name type="scientific">Abrus precatorius</name>
    <name type="common">Indian licorice</name>
    <name type="synonym">Glycine abrus</name>
    <dbReference type="NCBI Taxonomy" id="3816"/>
    <lineage>
        <taxon>Eukaryota</taxon>
        <taxon>Viridiplantae</taxon>
        <taxon>Streptophyta</taxon>
        <taxon>Embryophyta</taxon>
        <taxon>Tracheophyta</taxon>
        <taxon>Spermatophyta</taxon>
        <taxon>Magnoliopsida</taxon>
        <taxon>eudicotyledons</taxon>
        <taxon>Gunneridae</taxon>
        <taxon>Pentapetalae</taxon>
        <taxon>rosids</taxon>
        <taxon>fabids</taxon>
        <taxon>Fabales</taxon>
        <taxon>Fabaceae</taxon>
        <taxon>Papilionoideae</taxon>
        <taxon>50 kb inversion clade</taxon>
        <taxon>NPAAA clade</taxon>
        <taxon>indigoferoid/millettioid clade</taxon>
        <taxon>Abreae</taxon>
        <taxon>Abrus</taxon>
    </lineage>
</organism>
<dbReference type="InterPro" id="IPR027417">
    <property type="entry name" value="P-loop_NTPase"/>
</dbReference>
<dbReference type="Gene3D" id="3.40.50.10140">
    <property type="entry name" value="Toll/interleukin-1 receptor homology (TIR) domain"/>
    <property type="match status" value="1"/>
</dbReference>
<dbReference type="Pfam" id="PF23282">
    <property type="entry name" value="WHD_ROQ1"/>
    <property type="match status" value="1"/>
</dbReference>
<evidence type="ECO:0000256" key="5">
    <source>
        <dbReference type="ARBA" id="ARBA00023027"/>
    </source>
</evidence>
<dbReference type="RefSeq" id="XP_027346033.1">
    <property type="nucleotide sequence ID" value="XM_027490232.1"/>
</dbReference>
<dbReference type="InterPro" id="IPR045344">
    <property type="entry name" value="C-JID"/>
</dbReference>
<keyword evidence="5" id="KW-0520">NAD</keyword>
<reference evidence="9" key="2">
    <citation type="submission" date="2025-08" db="UniProtKB">
        <authorList>
            <consortium name="RefSeq"/>
        </authorList>
    </citation>
    <scope>IDENTIFICATION</scope>
    <source>
        <tissue evidence="9">Young leaves</tissue>
    </source>
</reference>
<dbReference type="PANTHER" id="PTHR11017:SF259">
    <property type="entry name" value="ADP-RIBOSYL CYCLASE_CYCLIC ADP-RIBOSE HYDROLASE"/>
    <property type="match status" value="1"/>
</dbReference>
<gene>
    <name evidence="9" type="primary">LOC113857923</name>
</gene>
<evidence type="ECO:0000313" key="9">
    <source>
        <dbReference type="RefSeq" id="XP_027346033.1"/>
    </source>
</evidence>
<dbReference type="KEGG" id="aprc:113857923"/>
<dbReference type="PANTHER" id="PTHR11017">
    <property type="entry name" value="LEUCINE-RICH REPEAT-CONTAINING PROTEIN"/>
    <property type="match status" value="1"/>
</dbReference>
<evidence type="ECO:0000256" key="4">
    <source>
        <dbReference type="ARBA" id="ARBA00022801"/>
    </source>
</evidence>
<dbReference type="Pfam" id="PF01582">
    <property type="entry name" value="TIR"/>
    <property type="match status" value="1"/>
</dbReference>
<dbReference type="SUPFAM" id="SSF52200">
    <property type="entry name" value="Toll/Interleukin receptor TIR domain"/>
    <property type="match status" value="1"/>
</dbReference>
<dbReference type="Proteomes" id="UP000694853">
    <property type="component" value="Unplaced"/>
</dbReference>
<feature type="domain" description="TIR" evidence="7">
    <location>
        <begin position="41"/>
        <end position="210"/>
    </location>
</feature>
<dbReference type="SMART" id="SM00255">
    <property type="entry name" value="TIR"/>
    <property type="match status" value="1"/>
</dbReference>
<dbReference type="Pfam" id="PF00931">
    <property type="entry name" value="NB-ARC"/>
    <property type="match status" value="1"/>
</dbReference>
<dbReference type="GO" id="GO:0061809">
    <property type="term" value="F:NAD+ nucleosidase activity, cyclic ADP-ribose generating"/>
    <property type="evidence" value="ECO:0007669"/>
    <property type="project" value="UniProtKB-EC"/>
</dbReference>
<comment type="catalytic activity">
    <reaction evidence="6">
        <text>NAD(+) + H2O = ADP-D-ribose + nicotinamide + H(+)</text>
        <dbReference type="Rhea" id="RHEA:16301"/>
        <dbReference type="ChEBI" id="CHEBI:15377"/>
        <dbReference type="ChEBI" id="CHEBI:15378"/>
        <dbReference type="ChEBI" id="CHEBI:17154"/>
        <dbReference type="ChEBI" id="CHEBI:57540"/>
        <dbReference type="ChEBI" id="CHEBI:57967"/>
        <dbReference type="EC" id="3.2.2.6"/>
    </reaction>
    <physiologicalReaction direction="left-to-right" evidence="6">
        <dbReference type="Rhea" id="RHEA:16302"/>
    </physiologicalReaction>
</comment>
<dbReference type="InterPro" id="IPR058192">
    <property type="entry name" value="WHD_ROQ1-like"/>
</dbReference>
<dbReference type="GO" id="GO:0006952">
    <property type="term" value="P:defense response"/>
    <property type="evidence" value="ECO:0007669"/>
    <property type="project" value="InterPro"/>
</dbReference>
<dbReference type="InterPro" id="IPR032675">
    <property type="entry name" value="LRR_dom_sf"/>
</dbReference>
<evidence type="ECO:0000313" key="8">
    <source>
        <dbReference type="Proteomes" id="UP000694853"/>
    </source>
</evidence>
<dbReference type="PROSITE" id="PS50104">
    <property type="entry name" value="TIR"/>
    <property type="match status" value="1"/>
</dbReference>
<dbReference type="InterPro" id="IPR035897">
    <property type="entry name" value="Toll_tir_struct_dom_sf"/>
</dbReference>
<dbReference type="InterPro" id="IPR000157">
    <property type="entry name" value="TIR_dom"/>
</dbReference>
<protein>
    <recommendedName>
        <fullName evidence="1">ADP-ribosyl cyclase/cyclic ADP-ribose hydrolase</fullName>
        <ecNumber evidence="1">3.2.2.6</ecNumber>
    </recommendedName>
</protein>
<reference evidence="8" key="1">
    <citation type="journal article" date="2019" name="Toxins">
        <title>Detection of Abrin-Like and Prepropulchellin-Like Toxin Genes and Transcripts Using Whole Genome Sequencing and Full-Length Transcript Sequencing of Abrus precatorius.</title>
        <authorList>
            <person name="Hovde B.T."/>
            <person name="Daligault H.E."/>
            <person name="Hanschen E.R."/>
            <person name="Kunde Y.A."/>
            <person name="Johnson M.B."/>
            <person name="Starkenburg S.R."/>
            <person name="Johnson S.L."/>
        </authorList>
    </citation>
    <scope>NUCLEOTIDE SEQUENCE [LARGE SCALE GENOMIC DNA]</scope>
</reference>
<dbReference type="PRINTS" id="PR00364">
    <property type="entry name" value="DISEASERSIST"/>
</dbReference>
<dbReference type="InterPro" id="IPR044974">
    <property type="entry name" value="Disease_R_plants"/>
</dbReference>
<dbReference type="InterPro" id="IPR002182">
    <property type="entry name" value="NB-ARC"/>
</dbReference>
<evidence type="ECO:0000256" key="6">
    <source>
        <dbReference type="ARBA" id="ARBA00047304"/>
    </source>
</evidence>
<dbReference type="OrthoDB" id="1404028at2759"/>
<evidence type="ECO:0000259" key="7">
    <source>
        <dbReference type="PROSITE" id="PS50104"/>
    </source>
</evidence>
<dbReference type="Gene3D" id="3.80.10.10">
    <property type="entry name" value="Ribonuclease Inhibitor"/>
    <property type="match status" value="2"/>
</dbReference>
<proteinExistence type="predicted"/>
<dbReference type="SUPFAM" id="SSF52058">
    <property type="entry name" value="L domain-like"/>
    <property type="match status" value="1"/>
</dbReference>
<accession>A0A8B8KRT2</accession>
<dbReference type="InterPro" id="IPR042197">
    <property type="entry name" value="Apaf_helical"/>
</dbReference>
<dbReference type="AlphaFoldDB" id="A0A8B8KRT2"/>
<evidence type="ECO:0000256" key="2">
    <source>
        <dbReference type="ARBA" id="ARBA00022614"/>
    </source>
</evidence>
<name>A0A8B8KRT2_ABRPR</name>
<evidence type="ECO:0000256" key="3">
    <source>
        <dbReference type="ARBA" id="ARBA00022737"/>
    </source>
</evidence>
<dbReference type="Gene3D" id="3.40.50.300">
    <property type="entry name" value="P-loop containing nucleotide triphosphate hydrolases"/>
    <property type="match status" value="1"/>
</dbReference>
<dbReference type="Gene3D" id="1.10.8.430">
    <property type="entry name" value="Helical domain of apoptotic protease-activating factors"/>
    <property type="match status" value="1"/>
</dbReference>
<dbReference type="EC" id="3.2.2.6" evidence="1"/>
<dbReference type="FunFam" id="3.40.50.10140:FF:000007">
    <property type="entry name" value="Disease resistance protein (TIR-NBS-LRR class)"/>
    <property type="match status" value="1"/>
</dbReference>
<dbReference type="SUPFAM" id="SSF52540">
    <property type="entry name" value="P-loop containing nucleoside triphosphate hydrolases"/>
    <property type="match status" value="1"/>
</dbReference>
<keyword evidence="8" id="KW-1185">Reference proteome</keyword>
<keyword evidence="3" id="KW-0677">Repeat</keyword>
<sequence>MVVMHGFYAMHYASFLNKFALVSPKVFLSFGIAMASSQMTWKYDVFVSFRGKDTRNTFTDHLYGALNRKTILAFKDDKKLKKGEPIAPELLQALQSSRVFVVVFSKNYASSTWCLRELSQILDCVQVSGKHILPIFYDVEPSEVRKQSGNYEKAFAEYEQRFKDDEVKMVEVQRWRVALTEVADLSGWDVRNKPEYAEIEKIVEEIVSILTHKLSNPSNELVGMQSSIEELEKLLLLSLVDDVRVVGIHGMGGIGKTTLATVLYERISHQYNVRCYIDDVSKIYRDSGPIGLQVQFLRQALEDENLEIRNLSEGMHLTKTRLSHAKALVILDNVDLVEQLEKLAIYREDLGAGSRIIIISRDKHILKAHAVDALYNVQLLNDDQALQLFCRKAFKCDYIMANYEKMVKDALKHVGGLPLAIKVIGSFLFGRDVLQWRSALARLVENPSKDIIDVLRMSLVELEEMDKEIFLDIACFYNRHTEHYVKRMLDYRGFYPDIGIKVLIEKSLITISNGQIKMHDLLRKLGQKMVQENSTEEQIKWNRLWCYKDFYIVVSENKENKVEVLVLNGSKESETLMAEALSKMSNLRLLILHGMNISGSLRRLSNELRYLEWKRYPLKNLPSKFQPYQLVELILEHSLVNQLWKGGKNLPNLRNLNLRYSKYLIKLPDFRMIPNLRYLILEGCIKLVELEPSISLLRKLTVLNMKDCKSLLSIPNNILSLSSLEIFDLSGCTKVLNNQLSDILWHAKHMMELNICEISMGSQSTFSIFKTLIMLPFHLWYSRAYNYSASCLLPSLPSFSCLNILDLSFCNLSQIPDAVGCIQYLERLNLGGNKFVTLPSFKELSQLVYLNLQHCKQLKSLPELPSRTHFPFKREIIFNVQQPGLYIFDCPKLDERERCSSKSLSWMIQFLKYQAYQESSGSFRWIDIIIPGSEIPSWFNNQSVGSSISLDPSPVMHDDNWIGIAYCVVLMALDGPTTSRNERRPYIVIGSKKANKALCLNIPVLLDKDLVTTESDHMWLFYFTRNNFVDVNDIHDLVDFKMEIEIRNSQGLHLEVKNCGYHWIFKQDIELINSMIHRENLSCLNNNFLAAIDELQ</sequence>
<dbReference type="Pfam" id="PF20160">
    <property type="entry name" value="C-JID"/>
    <property type="match status" value="1"/>
</dbReference>
<keyword evidence="4" id="KW-0378">Hydrolase</keyword>
<keyword evidence="2" id="KW-0433">Leucine-rich repeat</keyword>